<dbReference type="CDD" id="cd00801">
    <property type="entry name" value="INT_P4_C"/>
    <property type="match status" value="1"/>
</dbReference>
<evidence type="ECO:0000256" key="5">
    <source>
        <dbReference type="PROSITE-ProRule" id="PRU01248"/>
    </source>
</evidence>
<evidence type="ECO:0000259" key="6">
    <source>
        <dbReference type="PROSITE" id="PS51898"/>
    </source>
</evidence>
<evidence type="ECO:0000313" key="8">
    <source>
        <dbReference type="EMBL" id="WFN97124.1"/>
    </source>
</evidence>
<dbReference type="Gene3D" id="1.10.443.10">
    <property type="entry name" value="Intergrase catalytic core"/>
    <property type="match status" value="1"/>
</dbReference>
<gene>
    <name evidence="8" type="ORF">MAY91_03155</name>
</gene>
<protein>
    <submittedName>
        <fullName evidence="8">Tyrosine-type recombinase/integrase</fullName>
    </submittedName>
</protein>
<dbReference type="InterPro" id="IPR053876">
    <property type="entry name" value="Phage_int_M"/>
</dbReference>
<feature type="domain" description="Core-binding (CB)" evidence="7">
    <location>
        <begin position="97"/>
        <end position="176"/>
    </location>
</feature>
<keyword evidence="2" id="KW-0229">DNA integration</keyword>
<dbReference type="InterPro" id="IPR038488">
    <property type="entry name" value="Integrase_DNA-bd_sf"/>
</dbReference>
<dbReference type="PANTHER" id="PTHR30629:SF2">
    <property type="entry name" value="PROPHAGE INTEGRASE INTS-RELATED"/>
    <property type="match status" value="1"/>
</dbReference>
<dbReference type="Pfam" id="PF22022">
    <property type="entry name" value="Phage_int_M"/>
    <property type="match status" value="1"/>
</dbReference>
<sequence length="400" mass="45655">MLTDSKLKNLKAQDKLYKISDRDGLYITISPKGLVTFRYDYRIHGRRETLTIGRYGADGISLAQAREKLMEAKKQVNAGMSPSAEKRDGKMKRKSERTFYDFTVSYMKHTRLADSTRAMKQSIIDRDITPVWGRKLLSEITAPALREYCDRVKRRGAPATAIQVRNIVSAVFKFAALHGDYYLNPAEDVLPASIATFEPRDRALKPEEIGCFFNQLERTGTLPTIKLAIKLVLLTMVRKSELLNASWSEIDFSTGVWTIESNRMKGDRDHNVYLSRQAQDILVALKMCAGSSEWVLPSCNQSSHKTMSAATLNRVINLTVKQAQERGIKLASFSVHDMRRTASTLLHEAGFNSDWIEKCLAHEERSIRAVYNKAEYAEQRRDMLQQWADMVDGWITKYRP</sequence>
<dbReference type="InterPro" id="IPR010998">
    <property type="entry name" value="Integrase_recombinase_N"/>
</dbReference>
<dbReference type="InterPro" id="IPR025166">
    <property type="entry name" value="Integrase_DNA_bind_dom"/>
</dbReference>
<dbReference type="PROSITE" id="PS51898">
    <property type="entry name" value="TYR_RECOMBINASE"/>
    <property type="match status" value="1"/>
</dbReference>
<keyword evidence="3 5" id="KW-0238">DNA-binding</keyword>
<dbReference type="InterPro" id="IPR050808">
    <property type="entry name" value="Phage_Integrase"/>
</dbReference>
<evidence type="ECO:0000256" key="1">
    <source>
        <dbReference type="ARBA" id="ARBA00008857"/>
    </source>
</evidence>
<dbReference type="Pfam" id="PF00589">
    <property type="entry name" value="Phage_integrase"/>
    <property type="match status" value="1"/>
</dbReference>
<evidence type="ECO:0000256" key="4">
    <source>
        <dbReference type="ARBA" id="ARBA00023172"/>
    </source>
</evidence>
<dbReference type="Proteomes" id="UP001222680">
    <property type="component" value="Chromosome"/>
</dbReference>
<evidence type="ECO:0000256" key="3">
    <source>
        <dbReference type="ARBA" id="ARBA00023125"/>
    </source>
</evidence>
<accession>A0ABY8GHX9</accession>
<dbReference type="EMBL" id="CP092014">
    <property type="protein sequence ID" value="WFN97124.1"/>
    <property type="molecule type" value="Genomic_DNA"/>
</dbReference>
<dbReference type="Pfam" id="PF13356">
    <property type="entry name" value="Arm-DNA-bind_3"/>
    <property type="match status" value="1"/>
</dbReference>
<dbReference type="InterPro" id="IPR002104">
    <property type="entry name" value="Integrase_catalytic"/>
</dbReference>
<dbReference type="InterPro" id="IPR011010">
    <property type="entry name" value="DNA_brk_join_enz"/>
</dbReference>
<comment type="similarity">
    <text evidence="1">Belongs to the 'phage' integrase family.</text>
</comment>
<organism evidence="8 9">
    <name type="scientific">Edwardsiella ictaluri</name>
    <dbReference type="NCBI Taxonomy" id="67780"/>
    <lineage>
        <taxon>Bacteria</taxon>
        <taxon>Pseudomonadati</taxon>
        <taxon>Pseudomonadota</taxon>
        <taxon>Gammaproteobacteria</taxon>
        <taxon>Enterobacterales</taxon>
        <taxon>Hafniaceae</taxon>
        <taxon>Edwardsiella</taxon>
    </lineage>
</organism>
<dbReference type="PANTHER" id="PTHR30629">
    <property type="entry name" value="PROPHAGE INTEGRASE"/>
    <property type="match status" value="1"/>
</dbReference>
<dbReference type="InterPro" id="IPR044068">
    <property type="entry name" value="CB"/>
</dbReference>
<dbReference type="PROSITE" id="PS51900">
    <property type="entry name" value="CB"/>
    <property type="match status" value="1"/>
</dbReference>
<keyword evidence="4" id="KW-0233">DNA recombination</keyword>
<keyword evidence="9" id="KW-1185">Reference proteome</keyword>
<name>A0ABY8GHX9_EDWIC</name>
<dbReference type="Gene3D" id="1.10.150.130">
    <property type="match status" value="1"/>
</dbReference>
<reference evidence="8 9" key="1">
    <citation type="submission" date="2022-02" db="EMBL/GenBank/DDBJ databases">
        <title>Phenotypic, genotypic and serological characterization of Edwardsiella ictaluri from catfish and ornamental fish species.</title>
        <authorList>
            <person name="Rose D."/>
            <person name="Tekedar H.C."/>
            <person name="Waldbieser G.C."/>
            <person name="Aarattuthodi S."/>
            <person name="Griffin M.J."/>
        </authorList>
    </citation>
    <scope>NUCLEOTIDE SEQUENCE [LARGE SCALE GENOMIC DNA]</scope>
    <source>
        <strain evidence="8 9">13 TAL-140 K3</strain>
    </source>
</reference>
<evidence type="ECO:0000259" key="7">
    <source>
        <dbReference type="PROSITE" id="PS51900"/>
    </source>
</evidence>
<evidence type="ECO:0000313" key="9">
    <source>
        <dbReference type="Proteomes" id="UP001222680"/>
    </source>
</evidence>
<dbReference type="RefSeq" id="WP_015872389.1">
    <property type="nucleotide sequence ID" value="NZ_CM125427.1"/>
</dbReference>
<evidence type="ECO:0000256" key="2">
    <source>
        <dbReference type="ARBA" id="ARBA00022908"/>
    </source>
</evidence>
<proteinExistence type="inferred from homology"/>
<dbReference type="Gene3D" id="3.30.160.390">
    <property type="entry name" value="Integrase, DNA-binding domain"/>
    <property type="match status" value="1"/>
</dbReference>
<dbReference type="SUPFAM" id="SSF56349">
    <property type="entry name" value="DNA breaking-rejoining enzymes"/>
    <property type="match status" value="1"/>
</dbReference>
<feature type="domain" description="Tyr recombinase" evidence="6">
    <location>
        <begin position="199"/>
        <end position="385"/>
    </location>
</feature>
<dbReference type="GeneID" id="69540021"/>
<dbReference type="InterPro" id="IPR013762">
    <property type="entry name" value="Integrase-like_cat_sf"/>
</dbReference>